<evidence type="ECO:0000256" key="1">
    <source>
        <dbReference type="ARBA" id="ARBA00022741"/>
    </source>
</evidence>
<sequence length="292" mass="32621">MDDNKLYNALLKSQQQRKEGKYGDGEANPDDQFRKERPFAGERLQPPNWTRVETETDGYPPSVYDSSVSLGLISNPRPWTKAELRARKIVFPGMADKAVLDAYREIRIQLRNNANNRPSFTVLYSCIGKSECPVRTAFNLAAAFASDSGTSALLVDCDPHNSGLSELVSVPMDEGVTDYILDPKLPIKKIIYPSGVDRLSVIPAGNHPASAVELFSSIRMRDLIEELEGRYPDRCIIINSPPFQESTEARILERFSDQVILGVPFGRLTEDEILESVESFDATKFSGLVFQE</sequence>
<dbReference type="PANTHER" id="PTHR32309">
    <property type="entry name" value="TYROSINE-PROTEIN KINASE"/>
    <property type="match status" value="1"/>
</dbReference>
<dbReference type="RefSeq" id="WP_014577276.1">
    <property type="nucleotide sequence ID" value="NZ_CBDIPR010000001.1"/>
</dbReference>
<dbReference type="Proteomes" id="UP000683442">
    <property type="component" value="Chromosome"/>
</dbReference>
<evidence type="ECO:0000313" key="4">
    <source>
        <dbReference type="EMBL" id="QWV11747.1"/>
    </source>
</evidence>
<name>A0ABX8IJN3_9GAMM</name>
<dbReference type="CDD" id="cd05387">
    <property type="entry name" value="BY-kinase"/>
    <property type="match status" value="1"/>
</dbReference>
<keyword evidence="5" id="KW-1185">Reference proteome</keyword>
<dbReference type="SUPFAM" id="SSF52540">
    <property type="entry name" value="P-loop containing nucleoside triphosphate hydrolases"/>
    <property type="match status" value="1"/>
</dbReference>
<dbReference type="Gene3D" id="3.40.50.300">
    <property type="entry name" value="P-loop containing nucleotide triphosphate hydrolases"/>
    <property type="match status" value="1"/>
</dbReference>
<dbReference type="InterPro" id="IPR050445">
    <property type="entry name" value="Bact_polysacc_biosynth/exp"/>
</dbReference>
<organism evidence="4 5">
    <name type="scientific">Marinobacter adhaerens</name>
    <dbReference type="NCBI Taxonomy" id="1033846"/>
    <lineage>
        <taxon>Bacteria</taxon>
        <taxon>Pseudomonadati</taxon>
        <taxon>Pseudomonadota</taxon>
        <taxon>Gammaproteobacteria</taxon>
        <taxon>Pseudomonadales</taxon>
        <taxon>Marinobacteraceae</taxon>
        <taxon>Marinobacter</taxon>
    </lineage>
</organism>
<dbReference type="EMBL" id="CP076686">
    <property type="protein sequence ID" value="QWV11747.1"/>
    <property type="molecule type" value="Genomic_DNA"/>
</dbReference>
<feature type="region of interest" description="Disordered" evidence="3">
    <location>
        <begin position="1"/>
        <end position="43"/>
    </location>
</feature>
<protein>
    <submittedName>
        <fullName evidence="4">Polysaccharide biosynthesis protein</fullName>
    </submittedName>
</protein>
<keyword evidence="2" id="KW-0067">ATP-binding</keyword>
<dbReference type="PANTHER" id="PTHR32309:SF13">
    <property type="entry name" value="FERRIC ENTEROBACTIN TRANSPORT PROTEIN FEPE"/>
    <property type="match status" value="1"/>
</dbReference>
<evidence type="ECO:0000313" key="5">
    <source>
        <dbReference type="Proteomes" id="UP000683442"/>
    </source>
</evidence>
<evidence type="ECO:0000256" key="3">
    <source>
        <dbReference type="SAM" id="MobiDB-lite"/>
    </source>
</evidence>
<dbReference type="InterPro" id="IPR027417">
    <property type="entry name" value="P-loop_NTPase"/>
</dbReference>
<reference evidence="4 5" key="1">
    <citation type="submission" date="2021-06" db="EMBL/GenBank/DDBJ databases">
        <title>Microbial metabolic specificity influences pelagic lipid remineralization.</title>
        <authorList>
            <person name="Behrendt L."/>
            <person name="Hunter J.E."/>
            <person name="Alcolombri U."/>
            <person name="Smriga S."/>
            <person name="Mincer T."/>
            <person name="Lowenstein D.P."/>
            <person name="Peaudecerf F.J."/>
            <person name="Fernandez V.I."/>
            <person name="Fredricks H."/>
            <person name="Almblad H."/>
            <person name="Harrison J.J."/>
            <person name="Stocker R."/>
            <person name="Van Mooy B.A.S."/>
        </authorList>
    </citation>
    <scope>NUCLEOTIDE SEQUENCE [LARGE SCALE GENOMIC DNA]</scope>
    <source>
        <strain evidence="4 5">HP15-B</strain>
    </source>
</reference>
<gene>
    <name evidence="4" type="ORF">KQ249_13735</name>
</gene>
<dbReference type="InterPro" id="IPR005702">
    <property type="entry name" value="Wzc-like_C"/>
</dbReference>
<accession>A0ABX8IJN3</accession>
<proteinExistence type="predicted"/>
<feature type="compositionally biased region" description="Basic and acidic residues" evidence="3">
    <location>
        <begin position="31"/>
        <end position="40"/>
    </location>
</feature>
<evidence type="ECO:0000256" key="2">
    <source>
        <dbReference type="ARBA" id="ARBA00022840"/>
    </source>
</evidence>
<dbReference type="GeneID" id="78560515"/>
<keyword evidence="1" id="KW-0547">Nucleotide-binding</keyword>